<dbReference type="EMBL" id="MZGT01000001">
    <property type="protein sequence ID" value="OPJ66254.1"/>
    <property type="molecule type" value="Genomic_DNA"/>
</dbReference>
<protein>
    <submittedName>
        <fullName evidence="2">Uncharacterized protein</fullName>
    </submittedName>
</protein>
<name>A0A1V4J2J9_9CLOT</name>
<dbReference type="AlphaFoldDB" id="A0A1V4J2J9"/>
<dbReference type="Proteomes" id="UP000191056">
    <property type="component" value="Unassembled WGS sequence"/>
</dbReference>
<comment type="caution">
    <text evidence="2">The sequence shown here is derived from an EMBL/GenBank/DDBJ whole genome shotgun (WGS) entry which is preliminary data.</text>
</comment>
<gene>
    <name evidence="2" type="ORF">CLCHR_01270</name>
</gene>
<evidence type="ECO:0000256" key="1">
    <source>
        <dbReference type="SAM" id="Phobius"/>
    </source>
</evidence>
<keyword evidence="3" id="KW-1185">Reference proteome</keyword>
<evidence type="ECO:0000313" key="3">
    <source>
        <dbReference type="Proteomes" id="UP000191056"/>
    </source>
</evidence>
<sequence length="50" mass="6273">MYIEKYFYINIYNFFTIYIEKYINIYRKYAGFRGMYKYLEDNSGHSTLIT</sequence>
<organism evidence="2 3">
    <name type="scientific">Clostridium chromiireducens</name>
    <dbReference type="NCBI Taxonomy" id="225345"/>
    <lineage>
        <taxon>Bacteria</taxon>
        <taxon>Bacillati</taxon>
        <taxon>Bacillota</taxon>
        <taxon>Clostridia</taxon>
        <taxon>Eubacteriales</taxon>
        <taxon>Clostridiaceae</taxon>
        <taxon>Clostridium</taxon>
    </lineage>
</organism>
<reference evidence="2 3" key="1">
    <citation type="submission" date="2017-03" db="EMBL/GenBank/DDBJ databases">
        <title>Genome sequence of Clostridium chromiireducens DSM 23318.</title>
        <authorList>
            <person name="Poehlein A."/>
            <person name="Daniel R."/>
        </authorList>
    </citation>
    <scope>NUCLEOTIDE SEQUENCE [LARGE SCALE GENOMIC DNA]</scope>
    <source>
        <strain evidence="2 3">DSM 23318</strain>
    </source>
</reference>
<evidence type="ECO:0000313" key="2">
    <source>
        <dbReference type="EMBL" id="OPJ66254.1"/>
    </source>
</evidence>
<keyword evidence="1" id="KW-1133">Transmembrane helix</keyword>
<feature type="transmembrane region" description="Helical" evidence="1">
    <location>
        <begin position="6"/>
        <end position="23"/>
    </location>
</feature>
<proteinExistence type="predicted"/>
<keyword evidence="1" id="KW-0472">Membrane</keyword>
<accession>A0A1V4J2J9</accession>
<keyword evidence="1" id="KW-0812">Transmembrane</keyword>